<organism evidence="1 2">
    <name type="scientific">Pseudobacteriovorax antillogorgiicola</name>
    <dbReference type="NCBI Taxonomy" id="1513793"/>
    <lineage>
        <taxon>Bacteria</taxon>
        <taxon>Pseudomonadati</taxon>
        <taxon>Bdellovibrionota</taxon>
        <taxon>Oligoflexia</taxon>
        <taxon>Oligoflexales</taxon>
        <taxon>Pseudobacteriovoracaceae</taxon>
        <taxon>Pseudobacteriovorax</taxon>
    </lineage>
</organism>
<accession>A0A1Y6BIB9</accession>
<reference evidence="2" key="1">
    <citation type="submission" date="2017-04" db="EMBL/GenBank/DDBJ databases">
        <authorList>
            <person name="Varghese N."/>
            <person name="Submissions S."/>
        </authorList>
    </citation>
    <scope>NUCLEOTIDE SEQUENCE [LARGE SCALE GENOMIC DNA]</scope>
    <source>
        <strain evidence="2">RKEM611</strain>
    </source>
</reference>
<dbReference type="EMBL" id="FWZT01000003">
    <property type="protein sequence ID" value="SMF02627.1"/>
    <property type="molecule type" value="Genomic_DNA"/>
</dbReference>
<dbReference type="InterPro" id="IPR024530">
    <property type="entry name" value="QSregVF_b"/>
</dbReference>
<dbReference type="STRING" id="1513793.SAMN06296036_103279"/>
<dbReference type="Pfam" id="PF12843">
    <property type="entry name" value="QSregVF_b"/>
    <property type="match status" value="1"/>
</dbReference>
<dbReference type="RefSeq" id="WP_200820675.1">
    <property type="nucleotide sequence ID" value="NZ_FWZT01000003.1"/>
</dbReference>
<proteinExistence type="predicted"/>
<name>A0A1Y6BIB9_9BACT</name>
<evidence type="ECO:0008006" key="3">
    <source>
        <dbReference type="Google" id="ProtNLM"/>
    </source>
</evidence>
<dbReference type="AlphaFoldDB" id="A0A1Y6BIB9"/>
<sequence length="79" mass="8997">MELKPDDLFALANQKMPFGKFEGRPLIDLPEPYVLWLSNQGPIKGRFKELIEQLCAIKVNGLEHLIQPLKGKSPPRQQS</sequence>
<evidence type="ECO:0000313" key="1">
    <source>
        <dbReference type="EMBL" id="SMF02627.1"/>
    </source>
</evidence>
<gene>
    <name evidence="1" type="ORF">SAMN06296036_103279</name>
</gene>
<protein>
    <recommendedName>
        <fullName evidence="3">DUF3820 family protein</fullName>
    </recommendedName>
</protein>
<evidence type="ECO:0000313" key="2">
    <source>
        <dbReference type="Proteomes" id="UP000192907"/>
    </source>
</evidence>
<dbReference type="Proteomes" id="UP000192907">
    <property type="component" value="Unassembled WGS sequence"/>
</dbReference>
<keyword evidence="2" id="KW-1185">Reference proteome</keyword>